<dbReference type="Proteomes" id="UP000465092">
    <property type="component" value="Segment"/>
</dbReference>
<name>A0A6B9RI07_9CAUD</name>
<proteinExistence type="predicted"/>
<feature type="compositionally biased region" description="Acidic residues" evidence="1">
    <location>
        <begin position="175"/>
        <end position="198"/>
    </location>
</feature>
<evidence type="ECO:0000313" key="3">
    <source>
        <dbReference type="Proteomes" id="UP000465092"/>
    </source>
</evidence>
<keyword evidence="3" id="KW-1185">Reference proteome</keyword>
<gene>
    <name evidence="2" type="ORF">MA12_gp25</name>
</gene>
<sequence>MALEVAKKVKNAVLYTNGCIRIDAVRASFPHLDKPYSGEDGGTPAYGLVSLLDKKTHKEAKDLIVERINQVLADNKNAKVASDRKFIRNGDDSARDEEDGYWTVSARETKRPSVRGKDKTVLSPEEALDMIYGGCYVNVLIRPWFQDNKYGKRVNASLVAVQFLRDGEAFGEGRIDDEEAWDDVDDEDGGFTDDEDDL</sequence>
<reference evidence="2 3" key="1">
    <citation type="journal article" date="2020" name="Viruses">
        <title>Genomic Characterization, Formulation and Efficacy in Planta of a Siphoviridae and Podoviridae Protection Cocktail against the Bacterial Plant Pathogens Pectobacterium spp.</title>
        <authorList>
            <person name="Zaczek-Moczydlowska M.A."/>
            <person name="Young G.K."/>
            <person name="Trudgett J."/>
            <person name="Fleming C.C."/>
            <person name="Campbell K."/>
            <person name="O'Hanlon R."/>
        </authorList>
    </citation>
    <scope>NUCLEOTIDE SEQUENCE [LARGE SCALE GENOMIC DNA]</scope>
</reference>
<dbReference type="SUPFAM" id="SSF50249">
    <property type="entry name" value="Nucleic acid-binding proteins"/>
    <property type="match status" value="1"/>
</dbReference>
<evidence type="ECO:0008006" key="4">
    <source>
        <dbReference type="Google" id="ProtNLM"/>
    </source>
</evidence>
<evidence type="ECO:0000313" key="2">
    <source>
        <dbReference type="EMBL" id="QHI00852.1"/>
    </source>
</evidence>
<dbReference type="Pfam" id="PF10991">
    <property type="entry name" value="Enc34_ssDNA-bd"/>
    <property type="match status" value="1"/>
</dbReference>
<feature type="region of interest" description="Disordered" evidence="1">
    <location>
        <begin position="174"/>
        <end position="198"/>
    </location>
</feature>
<accession>A0A6B9RI07</accession>
<evidence type="ECO:0000256" key="1">
    <source>
        <dbReference type="SAM" id="MobiDB-lite"/>
    </source>
</evidence>
<dbReference type="InterPro" id="IPR022595">
    <property type="entry name" value="Enc34_ssDNA-bd"/>
</dbReference>
<dbReference type="Gene3D" id="2.40.50.140">
    <property type="entry name" value="Nucleic acid-binding proteins"/>
    <property type="match status" value="1"/>
</dbReference>
<dbReference type="EMBL" id="MN692199">
    <property type="protein sequence ID" value="QHI00852.1"/>
    <property type="molecule type" value="Genomic_DNA"/>
</dbReference>
<organism evidence="2 3">
    <name type="scientific">Pectobacterium phage MA12</name>
    <dbReference type="NCBI Taxonomy" id="2686474"/>
    <lineage>
        <taxon>Viruses</taxon>
        <taxon>Duplodnaviria</taxon>
        <taxon>Heunggongvirae</taxon>
        <taxon>Uroviricota</taxon>
        <taxon>Caudoviricetes</taxon>
        <taxon>Casjensviridae</taxon>
        <taxon>Newforgelanevirus</taxon>
        <taxon>Newforgelanevirus MA12</taxon>
    </lineage>
</organism>
<protein>
    <recommendedName>
        <fullName evidence="4">DUF2815 family protein</fullName>
    </recommendedName>
</protein>
<dbReference type="InterPro" id="IPR012340">
    <property type="entry name" value="NA-bd_OB-fold"/>
</dbReference>